<evidence type="ECO:0000313" key="3">
    <source>
        <dbReference type="Proteomes" id="UP000184212"/>
    </source>
</evidence>
<organism evidence="2 3">
    <name type="scientific">Chryseolinea serpens</name>
    <dbReference type="NCBI Taxonomy" id="947013"/>
    <lineage>
        <taxon>Bacteria</taxon>
        <taxon>Pseudomonadati</taxon>
        <taxon>Bacteroidota</taxon>
        <taxon>Cytophagia</taxon>
        <taxon>Cytophagales</taxon>
        <taxon>Fulvivirgaceae</taxon>
        <taxon>Chryseolinea</taxon>
    </lineage>
</organism>
<keyword evidence="3" id="KW-1185">Reference proteome</keyword>
<keyword evidence="1" id="KW-0732">Signal</keyword>
<dbReference type="Proteomes" id="UP000184212">
    <property type="component" value="Unassembled WGS sequence"/>
</dbReference>
<evidence type="ECO:0008006" key="4">
    <source>
        <dbReference type="Google" id="ProtNLM"/>
    </source>
</evidence>
<dbReference type="RefSeq" id="WP_073132176.1">
    <property type="nucleotide sequence ID" value="NZ_FQWQ01000001.1"/>
</dbReference>
<sequence>MKTTVITFAALSLSLTAFVSNPMVTEKTITTATSEQMAERVVSALRESSAEHYASLFPTVSDFHAVMEESAEIYGSSLQDAQSEFERTYHANLLPAVKASFESLLERGKEKGIDWKSIRYVGIELTENTSERFGAVPVTIVFASGAKEYRIKMDRAMVLDGQWKVSQFLKLV</sequence>
<protein>
    <recommendedName>
        <fullName evidence="4">DUF3828 domain-containing protein</fullName>
    </recommendedName>
</protein>
<proteinExistence type="predicted"/>
<reference evidence="2 3" key="1">
    <citation type="submission" date="2016-11" db="EMBL/GenBank/DDBJ databases">
        <authorList>
            <person name="Jaros S."/>
            <person name="Januszkiewicz K."/>
            <person name="Wedrychowicz H."/>
        </authorList>
    </citation>
    <scope>NUCLEOTIDE SEQUENCE [LARGE SCALE GENOMIC DNA]</scope>
    <source>
        <strain evidence="2 3">DSM 24574</strain>
    </source>
</reference>
<evidence type="ECO:0000313" key="2">
    <source>
        <dbReference type="EMBL" id="SHG67806.1"/>
    </source>
</evidence>
<name>A0A1M5LS57_9BACT</name>
<feature type="chain" id="PRO_5013155354" description="DUF3828 domain-containing protein" evidence="1">
    <location>
        <begin position="20"/>
        <end position="172"/>
    </location>
</feature>
<dbReference type="EMBL" id="FQWQ01000001">
    <property type="protein sequence ID" value="SHG67806.1"/>
    <property type="molecule type" value="Genomic_DNA"/>
</dbReference>
<dbReference type="OrthoDB" id="1178982at2"/>
<gene>
    <name evidence="2" type="ORF">SAMN04488109_1365</name>
</gene>
<accession>A0A1M5LS57</accession>
<dbReference type="AlphaFoldDB" id="A0A1M5LS57"/>
<evidence type="ECO:0000256" key="1">
    <source>
        <dbReference type="SAM" id="SignalP"/>
    </source>
</evidence>
<feature type="signal peptide" evidence="1">
    <location>
        <begin position="1"/>
        <end position="19"/>
    </location>
</feature>